<dbReference type="EC" id="2.7.13.3" evidence="4"/>
<keyword evidence="7" id="KW-0963">Cytoplasm</keyword>
<dbReference type="InterPro" id="IPR004358">
    <property type="entry name" value="Sig_transdc_His_kin-like_C"/>
</dbReference>
<feature type="coiled-coil region" evidence="17">
    <location>
        <begin position="115"/>
        <end position="178"/>
    </location>
</feature>
<dbReference type="GO" id="GO:0016020">
    <property type="term" value="C:membrane"/>
    <property type="evidence" value="ECO:0007669"/>
    <property type="project" value="InterPro"/>
</dbReference>
<evidence type="ECO:0000256" key="3">
    <source>
        <dbReference type="ARBA" id="ARBA00004496"/>
    </source>
</evidence>
<comment type="cofactor">
    <cofactor evidence="2">
        <name>[4Fe-4S] cluster</name>
        <dbReference type="ChEBI" id="CHEBI:49883"/>
    </cofactor>
</comment>
<dbReference type="AlphaFoldDB" id="A0A972JAF4"/>
<dbReference type="Pfam" id="PF02518">
    <property type="entry name" value="HATPase_c"/>
    <property type="match status" value="1"/>
</dbReference>
<dbReference type="InterPro" id="IPR005467">
    <property type="entry name" value="His_kinase_dom"/>
</dbReference>
<evidence type="ECO:0000256" key="17">
    <source>
        <dbReference type="SAM" id="Coils"/>
    </source>
</evidence>
<evidence type="ECO:0000256" key="2">
    <source>
        <dbReference type="ARBA" id="ARBA00001966"/>
    </source>
</evidence>
<keyword evidence="11" id="KW-0408">Iron</keyword>
<dbReference type="InterPro" id="IPR036890">
    <property type="entry name" value="HATPase_C_sf"/>
</dbReference>
<dbReference type="InterPro" id="IPR050482">
    <property type="entry name" value="Sensor_HK_TwoCompSys"/>
</dbReference>
<keyword evidence="21" id="KW-1185">Reference proteome</keyword>
<evidence type="ECO:0000256" key="10">
    <source>
        <dbReference type="ARBA" id="ARBA00022777"/>
    </source>
</evidence>
<keyword evidence="10" id="KW-0418">Kinase</keyword>
<dbReference type="EMBL" id="WTVM01000083">
    <property type="protein sequence ID" value="NMG03940.1"/>
    <property type="molecule type" value="Genomic_DNA"/>
</dbReference>
<evidence type="ECO:0000256" key="9">
    <source>
        <dbReference type="ARBA" id="ARBA00022723"/>
    </source>
</evidence>
<dbReference type="Gene3D" id="3.40.50.2300">
    <property type="match status" value="1"/>
</dbReference>
<dbReference type="PROSITE" id="PS50110">
    <property type="entry name" value="RESPONSE_REGULATORY"/>
    <property type="match status" value="1"/>
</dbReference>
<dbReference type="SUPFAM" id="SSF55874">
    <property type="entry name" value="ATPase domain of HSP90 chaperone/DNA topoisomerase II/histidine kinase"/>
    <property type="match status" value="1"/>
</dbReference>
<dbReference type="PRINTS" id="PR00344">
    <property type="entry name" value="BCTRLSENSOR"/>
</dbReference>
<evidence type="ECO:0000313" key="21">
    <source>
        <dbReference type="Proteomes" id="UP000599523"/>
    </source>
</evidence>
<evidence type="ECO:0000256" key="16">
    <source>
        <dbReference type="PROSITE-ProRule" id="PRU00169"/>
    </source>
</evidence>
<keyword evidence="8" id="KW-0808">Transferase</keyword>
<dbReference type="PANTHER" id="PTHR24421">
    <property type="entry name" value="NITRATE/NITRITE SENSOR PROTEIN NARX-RELATED"/>
    <property type="match status" value="1"/>
</dbReference>
<feature type="domain" description="Response regulatory" evidence="19">
    <location>
        <begin position="1"/>
        <end position="114"/>
    </location>
</feature>
<evidence type="ECO:0000256" key="12">
    <source>
        <dbReference type="ARBA" id="ARBA00023012"/>
    </source>
</evidence>
<evidence type="ECO:0000256" key="5">
    <source>
        <dbReference type="ARBA" id="ARBA00017322"/>
    </source>
</evidence>
<evidence type="ECO:0000256" key="7">
    <source>
        <dbReference type="ARBA" id="ARBA00022490"/>
    </source>
</evidence>
<evidence type="ECO:0000256" key="4">
    <source>
        <dbReference type="ARBA" id="ARBA00012438"/>
    </source>
</evidence>
<dbReference type="Pfam" id="PF00072">
    <property type="entry name" value="Response_reg"/>
    <property type="match status" value="1"/>
</dbReference>
<comment type="subcellular location">
    <subcellularLocation>
        <location evidence="3">Cytoplasm</location>
    </subcellularLocation>
</comment>
<keyword evidence="13" id="KW-0411">Iron-sulfur</keyword>
<dbReference type="PANTHER" id="PTHR24421:SF58">
    <property type="entry name" value="SIGNAL TRANSDUCTION HISTIDINE-PROTEIN KINASE_PHOSPHATASE UHPB"/>
    <property type="match status" value="1"/>
</dbReference>
<dbReference type="CDD" id="cd16917">
    <property type="entry name" value="HATPase_UhpB-NarQ-NarX-like"/>
    <property type="match status" value="1"/>
</dbReference>
<dbReference type="GO" id="GO:0000155">
    <property type="term" value="F:phosphorelay sensor kinase activity"/>
    <property type="evidence" value="ECO:0007669"/>
    <property type="project" value="InterPro"/>
</dbReference>
<evidence type="ECO:0000256" key="8">
    <source>
        <dbReference type="ARBA" id="ARBA00022679"/>
    </source>
</evidence>
<reference evidence="20" key="1">
    <citation type="submission" date="2019-12" db="EMBL/GenBank/DDBJ databases">
        <title>Comparative genomics gives insights into the taxonomy of the Azoarcus-Aromatoleum group and reveals separate origins of nif in the plant-associated Azoarcus and non-plant-associated Aromatoleum sub-groups.</title>
        <authorList>
            <person name="Lafos M."/>
            <person name="Maluk M."/>
            <person name="Batista M."/>
            <person name="Junghare M."/>
            <person name="Carmona M."/>
            <person name="Faoro H."/>
            <person name="Cruz L.M."/>
            <person name="Battistoni F."/>
            <person name="De Souza E."/>
            <person name="Pedrosa F."/>
            <person name="Chen W.-M."/>
            <person name="Poole P.S."/>
            <person name="Dixon R.A."/>
            <person name="James E.K."/>
        </authorList>
    </citation>
    <scope>NUCLEOTIDE SEQUENCE</scope>
    <source>
        <strain evidence="20">NSC3</strain>
    </source>
</reference>
<dbReference type="InterPro" id="IPR011712">
    <property type="entry name" value="Sig_transdc_His_kin_sub3_dim/P"/>
</dbReference>
<gene>
    <name evidence="20" type="ORF">GPA21_13320</name>
</gene>
<evidence type="ECO:0000256" key="1">
    <source>
        <dbReference type="ARBA" id="ARBA00000085"/>
    </source>
</evidence>
<proteinExistence type="predicted"/>
<evidence type="ECO:0000259" key="19">
    <source>
        <dbReference type="PROSITE" id="PS50110"/>
    </source>
</evidence>
<keyword evidence="12" id="KW-0902">Two-component regulatory system</keyword>
<keyword evidence="17" id="KW-0175">Coiled coil</keyword>
<dbReference type="Gene3D" id="3.30.565.10">
    <property type="entry name" value="Histidine kinase-like ATPase, C-terminal domain"/>
    <property type="match status" value="1"/>
</dbReference>
<dbReference type="InterPro" id="IPR001789">
    <property type="entry name" value="Sig_transdc_resp-reg_receiver"/>
</dbReference>
<dbReference type="GO" id="GO:0046872">
    <property type="term" value="F:metal ion binding"/>
    <property type="evidence" value="ECO:0007669"/>
    <property type="project" value="UniProtKB-KW"/>
</dbReference>
<dbReference type="SMART" id="SM00387">
    <property type="entry name" value="HATPase_c"/>
    <property type="match status" value="1"/>
</dbReference>
<organism evidence="20 21">
    <name type="scientific">Azoarcus taiwanensis</name>
    <dbReference type="NCBI Taxonomy" id="666964"/>
    <lineage>
        <taxon>Bacteria</taxon>
        <taxon>Pseudomonadati</taxon>
        <taxon>Pseudomonadota</taxon>
        <taxon>Betaproteobacteria</taxon>
        <taxon>Rhodocyclales</taxon>
        <taxon>Zoogloeaceae</taxon>
        <taxon>Azoarcus</taxon>
    </lineage>
</organism>
<dbReference type="InterPro" id="IPR003594">
    <property type="entry name" value="HATPase_dom"/>
</dbReference>
<evidence type="ECO:0000259" key="18">
    <source>
        <dbReference type="PROSITE" id="PS50109"/>
    </source>
</evidence>
<accession>A0A972JAF4</accession>
<keyword evidence="16" id="KW-0597">Phosphoprotein</keyword>
<comment type="function">
    <text evidence="14">Member of the two-component regulatory system NreB/NreC involved in the control of dissimilatory nitrate/nitrite reduction in response to oxygen. NreB functions as a direct oxygen sensor histidine kinase which is autophosphorylated, in the absence of oxygen, probably at the conserved histidine residue, and transfers its phosphate group probably to a conserved aspartate residue of NreC. NreB/NreC activates the expression of the nitrate (narGHJI) and nitrite (nir) reductase operons, as well as the putative nitrate transporter gene narT.</text>
</comment>
<dbReference type="GO" id="GO:0051539">
    <property type="term" value="F:4 iron, 4 sulfur cluster binding"/>
    <property type="evidence" value="ECO:0007669"/>
    <property type="project" value="UniProtKB-KW"/>
</dbReference>
<evidence type="ECO:0000256" key="11">
    <source>
        <dbReference type="ARBA" id="ARBA00023004"/>
    </source>
</evidence>
<dbReference type="CDD" id="cd00156">
    <property type="entry name" value="REC"/>
    <property type="match status" value="1"/>
</dbReference>
<dbReference type="GO" id="GO:0005737">
    <property type="term" value="C:cytoplasm"/>
    <property type="evidence" value="ECO:0007669"/>
    <property type="project" value="UniProtKB-SubCell"/>
</dbReference>
<dbReference type="Pfam" id="PF07730">
    <property type="entry name" value="HisKA_3"/>
    <property type="match status" value="1"/>
</dbReference>
<dbReference type="Proteomes" id="UP000599523">
    <property type="component" value="Unassembled WGS sequence"/>
</dbReference>
<keyword evidence="6" id="KW-0004">4Fe-4S</keyword>
<comment type="caution">
    <text evidence="20">The sequence shown here is derived from an EMBL/GenBank/DDBJ whole genome shotgun (WGS) entry which is preliminary data.</text>
</comment>
<feature type="domain" description="Histidine kinase" evidence="18">
    <location>
        <begin position="275"/>
        <end position="366"/>
    </location>
</feature>
<evidence type="ECO:0000256" key="15">
    <source>
        <dbReference type="ARBA" id="ARBA00030800"/>
    </source>
</evidence>
<evidence type="ECO:0000313" key="20">
    <source>
        <dbReference type="EMBL" id="NMG03940.1"/>
    </source>
</evidence>
<sequence>MVEDSEGDALLILRALRNAGFTVRHRRVETATDMRASLGSGSWDVVLCDFNLPHFNAHDALDELHASGLDLPFIVVSGTIGDETAIALMRNGAHDYLMKDNLARLGPAVQRELGEARLRAERRRALDDLRESEATLREATVALSAANQRLRQLSGRILETQESERRELARELHDQIGQALTAVKLELQGMTPHLEEGPAVMRLASAIHITEEALAQVRSLSLNLRPPQLDYMGLEASLRWHAERLSERARLGLTFSSDLSGCCIDDARRAIVCFRLMQEALTNVVRHADARTVHIDVTTREGGLVLLIEDDGCGFDVEAARRRMLEGASVGLLGMEERAGLLGGSVRFDSTPGQGTRVCVTLPCFEDHGLK</sequence>
<dbReference type="Gene3D" id="1.20.5.1930">
    <property type="match status" value="1"/>
</dbReference>
<dbReference type="InterPro" id="IPR011006">
    <property type="entry name" value="CheY-like_superfamily"/>
</dbReference>
<evidence type="ECO:0000256" key="14">
    <source>
        <dbReference type="ARBA" id="ARBA00024827"/>
    </source>
</evidence>
<feature type="modified residue" description="4-aspartylphosphate" evidence="16">
    <location>
        <position position="49"/>
    </location>
</feature>
<name>A0A972JAF4_9RHOO</name>
<comment type="catalytic activity">
    <reaction evidence="1">
        <text>ATP + protein L-histidine = ADP + protein N-phospho-L-histidine.</text>
        <dbReference type="EC" id="2.7.13.3"/>
    </reaction>
</comment>
<evidence type="ECO:0000256" key="6">
    <source>
        <dbReference type="ARBA" id="ARBA00022485"/>
    </source>
</evidence>
<evidence type="ECO:0000256" key="13">
    <source>
        <dbReference type="ARBA" id="ARBA00023014"/>
    </source>
</evidence>
<dbReference type="GO" id="GO:0046983">
    <property type="term" value="F:protein dimerization activity"/>
    <property type="evidence" value="ECO:0007669"/>
    <property type="project" value="InterPro"/>
</dbReference>
<dbReference type="PROSITE" id="PS50109">
    <property type="entry name" value="HIS_KIN"/>
    <property type="match status" value="1"/>
</dbReference>
<keyword evidence="9" id="KW-0479">Metal-binding</keyword>
<dbReference type="SMART" id="SM00448">
    <property type="entry name" value="REC"/>
    <property type="match status" value="1"/>
</dbReference>
<dbReference type="SUPFAM" id="SSF52172">
    <property type="entry name" value="CheY-like"/>
    <property type="match status" value="1"/>
</dbReference>
<protein>
    <recommendedName>
        <fullName evidence="5">Oxygen sensor histidine kinase NreB</fullName>
        <ecNumber evidence="4">2.7.13.3</ecNumber>
    </recommendedName>
    <alternativeName>
        <fullName evidence="15">Nitrogen regulation protein B</fullName>
    </alternativeName>
</protein>